<keyword evidence="1" id="KW-0677">Repeat</keyword>
<dbReference type="InterPro" id="IPR036034">
    <property type="entry name" value="PDZ_sf"/>
</dbReference>
<dbReference type="VEuPathDB" id="FungiDB:H257_00514"/>
<dbReference type="SUPFAM" id="SSF48371">
    <property type="entry name" value="ARM repeat"/>
    <property type="match status" value="1"/>
</dbReference>
<dbReference type="GO" id="GO:0000159">
    <property type="term" value="C:protein phosphatase type 2A complex"/>
    <property type="evidence" value="ECO:0007669"/>
    <property type="project" value="TreeGrafter"/>
</dbReference>
<dbReference type="PANTHER" id="PTHR10648">
    <property type="entry name" value="SERINE/THREONINE-PROTEIN PHOSPHATASE PP2A 65 KDA REGULATORY SUBUNIT"/>
    <property type="match status" value="1"/>
</dbReference>
<dbReference type="STRING" id="112090.W4HB40"/>
<dbReference type="AlphaFoldDB" id="W4HB40"/>
<reference evidence="4" key="1">
    <citation type="submission" date="2013-12" db="EMBL/GenBank/DDBJ databases">
        <title>The Genome Sequence of Aphanomyces astaci APO3.</title>
        <authorList>
            <consortium name="The Broad Institute Genomics Platform"/>
            <person name="Russ C."/>
            <person name="Tyler B."/>
            <person name="van West P."/>
            <person name="Dieguez-Uribeondo J."/>
            <person name="Young S.K."/>
            <person name="Zeng Q."/>
            <person name="Gargeya S."/>
            <person name="Fitzgerald M."/>
            <person name="Abouelleil A."/>
            <person name="Alvarado L."/>
            <person name="Chapman S.B."/>
            <person name="Gainer-Dewar J."/>
            <person name="Goldberg J."/>
            <person name="Griggs A."/>
            <person name="Gujja S."/>
            <person name="Hansen M."/>
            <person name="Howarth C."/>
            <person name="Imamovic A."/>
            <person name="Ireland A."/>
            <person name="Larimer J."/>
            <person name="McCowan C."/>
            <person name="Murphy C."/>
            <person name="Pearson M."/>
            <person name="Poon T.W."/>
            <person name="Priest M."/>
            <person name="Roberts A."/>
            <person name="Saif S."/>
            <person name="Shea T."/>
            <person name="Sykes S."/>
            <person name="Wortman J."/>
            <person name="Nusbaum C."/>
            <person name="Birren B."/>
        </authorList>
    </citation>
    <scope>NUCLEOTIDE SEQUENCE [LARGE SCALE GENOMIC DNA]</scope>
    <source>
        <strain evidence="4">APO3</strain>
    </source>
</reference>
<gene>
    <name evidence="4" type="ORF">H257_00514</name>
</gene>
<dbReference type="PANTHER" id="PTHR10648:SF4">
    <property type="entry name" value="PROTEIN PHOSPHATASE 2 (FORMERLY 2A), REGULATORY SUBUNIT A, BETA ISOFORM-RELATED"/>
    <property type="match status" value="1"/>
</dbReference>
<evidence type="ECO:0000256" key="2">
    <source>
        <dbReference type="SAM" id="MobiDB-lite"/>
    </source>
</evidence>
<feature type="domain" description="PDZ" evidence="3">
    <location>
        <begin position="201"/>
        <end position="239"/>
    </location>
</feature>
<proteinExistence type="predicted"/>
<dbReference type="RefSeq" id="XP_009821542.1">
    <property type="nucleotide sequence ID" value="XM_009823240.1"/>
</dbReference>
<dbReference type="Gene3D" id="2.30.42.10">
    <property type="match status" value="1"/>
</dbReference>
<feature type="region of interest" description="Disordered" evidence="2">
    <location>
        <begin position="1"/>
        <end position="34"/>
    </location>
</feature>
<sequence>MGFLDLFGPPQESRRSKDSLPSVASTRPDKHRGADTFQVPVDLNTAWRYFRHDLTSHHDAETSLADAPPAAFTLWSPRAMDVNLLHISIRLEHGTIEHSVVGVLGPGFHLVLPCLKADSNSHTTACGMCVRIVDLDVHLRIHHVHATVGCRVEHRDICIYERVPWSLLPTKFTSASVSLVLPRHAVFSMLRLVHMDQGTVVVSDVQPRSAAAVAGIRPGFRVVHVNDEDVTSVHQLYTLTTSTPSSPSSSYLSLHFAESDRHGDSLYQVTLHGSTDNVIFDWSRCGIKCRRVLDMVFVMEVGCSPYAQHCGIARGNCIVAVNGTRVPFMGFEAVSEFISGSPRFRLPLTLDLLDTTHEVYMALVDTERRLSTASLRLFHMDKATEQLRMLFVTVHSAVLVPLGLADVHDTCGLAALGLTTRRALLPFLLATSRRPQAPDFVRLVKTLQSQFRRASALGPVAAQFVSIVLYTCCCADDGVVSREAAGAFREIIRMLPLNVVLLYVVPLVNRMKTSSKASVRLASIGVVAELITRVHQKTLAIRLHDQHDTKPDSPWPWTGVGDMEALRWRHQMLEAGILFAELSTDNDPTVSCAARQYLPSTLADLMPFDVNWMWIVPLVEVLSKALMPDSRLDALYMCLQLAAHHPTTSFWRMRLAGVFATLANDGNNSIRKAAADKFVDFLMKIHLRELADEFDDTCHGASSRHKASSSFLILSDTQRECPGDCAGSAESHVSDVRRRCMSSVDELPSAEENAHILFTLLDAFTNLLQDAPVEMQKIACRHVREVAALFGRDILVKFLVPAIQDVIVTDMHECKCHGSSAVYDSVHHILARELCCVTPLLTGMPDVITSDIVPFLARLFQNVHHTHILVEIVENFDSLGYALGDARFLEHVAPLVAGIVDAEWKLRVAWAYNLAPLLRWLGVDAFMATFQSSLEALTVDGVAQVRQLALEAWVAVVDLEGQHVPLTGDADDRMWTKTALAFVRQMTLTGNHHVRILCVHFYATVSHMLTSEQVESDVVPALTLLCQDVVPNVRVACARELRNMTVSHAHGEMLVARLQLDTDLDVKSYCSNHHHDDNDDVNAIQLHG</sequence>
<dbReference type="OrthoDB" id="60757at2759"/>
<name>W4HB40_APHAT</name>
<dbReference type="InterPro" id="IPR041489">
    <property type="entry name" value="PDZ_6"/>
</dbReference>
<dbReference type="InterPro" id="IPR016024">
    <property type="entry name" value="ARM-type_fold"/>
</dbReference>
<dbReference type="GO" id="GO:0005829">
    <property type="term" value="C:cytosol"/>
    <property type="evidence" value="ECO:0007669"/>
    <property type="project" value="TreeGrafter"/>
</dbReference>
<protein>
    <recommendedName>
        <fullName evidence="3">PDZ domain-containing protein</fullName>
    </recommendedName>
</protein>
<dbReference type="GeneID" id="20802510"/>
<dbReference type="EMBL" id="KI913114">
    <property type="protein sequence ID" value="ETV89142.1"/>
    <property type="molecule type" value="Genomic_DNA"/>
</dbReference>
<accession>W4HB40</accession>
<dbReference type="GO" id="GO:0005634">
    <property type="term" value="C:nucleus"/>
    <property type="evidence" value="ECO:0007669"/>
    <property type="project" value="TreeGrafter"/>
</dbReference>
<dbReference type="InterPro" id="IPR051023">
    <property type="entry name" value="PP2A_Regulatory_Subunit_A"/>
</dbReference>
<evidence type="ECO:0000256" key="1">
    <source>
        <dbReference type="ARBA" id="ARBA00022737"/>
    </source>
</evidence>
<evidence type="ECO:0000313" key="4">
    <source>
        <dbReference type="EMBL" id="ETV89142.1"/>
    </source>
</evidence>
<dbReference type="Gene3D" id="1.25.10.10">
    <property type="entry name" value="Leucine-rich Repeat Variant"/>
    <property type="match status" value="1"/>
</dbReference>
<dbReference type="GO" id="GO:0019888">
    <property type="term" value="F:protein phosphatase regulator activity"/>
    <property type="evidence" value="ECO:0007669"/>
    <property type="project" value="TreeGrafter"/>
</dbReference>
<dbReference type="InterPro" id="IPR011989">
    <property type="entry name" value="ARM-like"/>
</dbReference>
<evidence type="ECO:0000259" key="3">
    <source>
        <dbReference type="Pfam" id="PF17820"/>
    </source>
</evidence>
<organism evidence="4">
    <name type="scientific">Aphanomyces astaci</name>
    <name type="common">Crayfish plague agent</name>
    <dbReference type="NCBI Taxonomy" id="112090"/>
    <lineage>
        <taxon>Eukaryota</taxon>
        <taxon>Sar</taxon>
        <taxon>Stramenopiles</taxon>
        <taxon>Oomycota</taxon>
        <taxon>Saprolegniomycetes</taxon>
        <taxon>Saprolegniales</taxon>
        <taxon>Verrucalvaceae</taxon>
        <taxon>Aphanomyces</taxon>
    </lineage>
</organism>
<dbReference type="Pfam" id="PF17820">
    <property type="entry name" value="PDZ_6"/>
    <property type="match status" value="1"/>
</dbReference>
<dbReference type="SUPFAM" id="SSF50156">
    <property type="entry name" value="PDZ domain-like"/>
    <property type="match status" value="2"/>
</dbReference>